<dbReference type="GO" id="GO:0009073">
    <property type="term" value="P:aromatic amino acid family biosynthetic process"/>
    <property type="evidence" value="ECO:0007669"/>
    <property type="project" value="UniProtKB-KW"/>
</dbReference>
<keyword evidence="3" id="KW-0057">Aromatic amino acid biosynthesis</keyword>
<evidence type="ECO:0000313" key="6">
    <source>
        <dbReference type="Proteomes" id="UP000285324"/>
    </source>
</evidence>
<dbReference type="InterPro" id="IPR036291">
    <property type="entry name" value="NAD(P)-bd_dom_sf"/>
</dbReference>
<dbReference type="OrthoDB" id="3609723at2"/>
<evidence type="ECO:0000256" key="3">
    <source>
        <dbReference type="ARBA" id="ARBA00023141"/>
    </source>
</evidence>
<dbReference type="InterPro" id="IPR046346">
    <property type="entry name" value="Aminoacid_DH-like_N_sf"/>
</dbReference>
<sequence>MKEITGTTRLFGILADPIHHVKTPQRMNEHFAAIGFDGVCVPFHARPDNLAEVVAGLRRLENLGGVIVTVPHKTAILELVDDATPVARKIGAANVVRREADGKLVAHMLDGEGFVRGLQSAGVSPQGKSAYLAGAGGAANAIGFALVQAGVSRLTIANRTTAKAEDLKARILSLHPGARIDVGTADPSGHDLVVNGTSLGMKPDDALPLDASRLTPDQLVCEVIMQPKDTALLLAAQARGCKVHYGAPMLACQIELMAQMLGVAADKPADAGR</sequence>
<feature type="domain" description="Shikimate dehydrogenase substrate binding N-terminal" evidence="4">
    <location>
        <begin position="13"/>
        <end position="96"/>
    </location>
</feature>
<dbReference type="GO" id="GO:0019632">
    <property type="term" value="P:shikimate metabolic process"/>
    <property type="evidence" value="ECO:0007669"/>
    <property type="project" value="TreeGrafter"/>
</dbReference>
<dbReference type="Pfam" id="PF08501">
    <property type="entry name" value="Shikimate_dh_N"/>
    <property type="match status" value="1"/>
</dbReference>
<dbReference type="CDD" id="cd01065">
    <property type="entry name" value="NAD_bind_Shikimate_DH"/>
    <property type="match status" value="1"/>
</dbReference>
<dbReference type="SUPFAM" id="SSF51735">
    <property type="entry name" value="NAD(P)-binding Rossmann-fold domains"/>
    <property type="match status" value="1"/>
</dbReference>
<proteinExistence type="predicted"/>
<name>A0A424W5D3_ALCXX</name>
<dbReference type="GO" id="GO:0004764">
    <property type="term" value="F:shikimate 3-dehydrogenase (NADP+) activity"/>
    <property type="evidence" value="ECO:0007669"/>
    <property type="project" value="InterPro"/>
</dbReference>
<evidence type="ECO:0000259" key="4">
    <source>
        <dbReference type="Pfam" id="PF08501"/>
    </source>
</evidence>
<dbReference type="RefSeq" id="WP_059379530.1">
    <property type="nucleotide sequence ID" value="NZ_CP061008.1"/>
</dbReference>
<dbReference type="Gene3D" id="3.40.50.10860">
    <property type="entry name" value="Leucine Dehydrogenase, chain A, domain 1"/>
    <property type="match status" value="1"/>
</dbReference>
<evidence type="ECO:0000256" key="2">
    <source>
        <dbReference type="ARBA" id="ARBA00023002"/>
    </source>
</evidence>
<dbReference type="EMBL" id="QVXO01000066">
    <property type="protein sequence ID" value="RPJ88388.1"/>
    <property type="molecule type" value="Genomic_DNA"/>
</dbReference>
<comment type="caution">
    <text evidence="5">The sequence shown here is derived from an EMBL/GenBank/DDBJ whole genome shotgun (WGS) entry which is preliminary data.</text>
</comment>
<evidence type="ECO:0000313" key="5">
    <source>
        <dbReference type="EMBL" id="RPJ88388.1"/>
    </source>
</evidence>
<dbReference type="GO" id="GO:0009423">
    <property type="term" value="P:chorismate biosynthetic process"/>
    <property type="evidence" value="ECO:0007669"/>
    <property type="project" value="TreeGrafter"/>
</dbReference>
<dbReference type="PANTHER" id="PTHR21089:SF1">
    <property type="entry name" value="BIFUNCTIONAL 3-DEHYDROQUINATE DEHYDRATASE_SHIKIMATE DEHYDROGENASE, CHLOROPLASTIC"/>
    <property type="match status" value="1"/>
</dbReference>
<dbReference type="AlphaFoldDB" id="A0A424W5D3"/>
<dbReference type="PANTHER" id="PTHR21089">
    <property type="entry name" value="SHIKIMATE DEHYDROGENASE"/>
    <property type="match status" value="1"/>
</dbReference>
<evidence type="ECO:0000256" key="1">
    <source>
        <dbReference type="ARBA" id="ARBA00004871"/>
    </source>
</evidence>
<keyword evidence="2" id="KW-0560">Oxidoreductase</keyword>
<accession>A0A424W5D3</accession>
<organism evidence="5 6">
    <name type="scientific">Alcaligenes xylosoxydans xylosoxydans</name>
    <name type="common">Achromobacter xylosoxidans</name>
    <dbReference type="NCBI Taxonomy" id="85698"/>
    <lineage>
        <taxon>Bacteria</taxon>
        <taxon>Pseudomonadati</taxon>
        <taxon>Pseudomonadota</taxon>
        <taxon>Betaproteobacteria</taxon>
        <taxon>Burkholderiales</taxon>
        <taxon>Alcaligenaceae</taxon>
        <taxon>Achromobacter</taxon>
    </lineage>
</organism>
<comment type="pathway">
    <text evidence="1">Metabolic intermediate biosynthesis; chorismate biosynthesis; chorismate from D-erythrose 4-phosphate and phosphoenolpyruvate: step 4/7.</text>
</comment>
<dbReference type="GO" id="GO:0005829">
    <property type="term" value="C:cytosol"/>
    <property type="evidence" value="ECO:0007669"/>
    <property type="project" value="TreeGrafter"/>
</dbReference>
<protein>
    <submittedName>
        <fullName evidence="5">Shikimate dehydrogenase</fullName>
    </submittedName>
</protein>
<dbReference type="Gene3D" id="3.40.50.720">
    <property type="entry name" value="NAD(P)-binding Rossmann-like Domain"/>
    <property type="match status" value="1"/>
</dbReference>
<gene>
    <name evidence="5" type="ORF">DY367_28040</name>
</gene>
<dbReference type="Proteomes" id="UP000285324">
    <property type="component" value="Unassembled WGS sequence"/>
</dbReference>
<dbReference type="SUPFAM" id="SSF53223">
    <property type="entry name" value="Aminoacid dehydrogenase-like, N-terminal domain"/>
    <property type="match status" value="1"/>
</dbReference>
<keyword evidence="3" id="KW-0028">Amino-acid biosynthesis</keyword>
<dbReference type="InterPro" id="IPR013708">
    <property type="entry name" value="Shikimate_DH-bd_N"/>
</dbReference>
<dbReference type="GO" id="GO:0050661">
    <property type="term" value="F:NADP binding"/>
    <property type="evidence" value="ECO:0007669"/>
    <property type="project" value="TreeGrafter"/>
</dbReference>
<reference evidence="5 6" key="1">
    <citation type="submission" date="2018-08" db="EMBL/GenBank/DDBJ databases">
        <title>Achromobacter xylosoxidans Genome sequencing and assembly.</title>
        <authorList>
            <person name="Wang R."/>
            <person name="Rensing C."/>
            <person name="Li Y."/>
        </authorList>
    </citation>
    <scope>NUCLEOTIDE SEQUENCE [LARGE SCALE GENOMIC DNA]</scope>
    <source>
        <strain evidence="5 6">GD003A</strain>
    </source>
</reference>
<dbReference type="InterPro" id="IPR022893">
    <property type="entry name" value="Shikimate_DH_fam"/>
</dbReference>